<comment type="caution">
    <text evidence="2">The sequence shown here is derived from an EMBL/GenBank/DDBJ whole genome shotgun (WGS) entry which is preliminary data.</text>
</comment>
<keyword evidence="3" id="KW-1185">Reference proteome</keyword>
<organism evidence="2 3">
    <name type="scientific">Trichogramma kaykai</name>
    <dbReference type="NCBI Taxonomy" id="54128"/>
    <lineage>
        <taxon>Eukaryota</taxon>
        <taxon>Metazoa</taxon>
        <taxon>Ecdysozoa</taxon>
        <taxon>Arthropoda</taxon>
        <taxon>Hexapoda</taxon>
        <taxon>Insecta</taxon>
        <taxon>Pterygota</taxon>
        <taxon>Neoptera</taxon>
        <taxon>Endopterygota</taxon>
        <taxon>Hymenoptera</taxon>
        <taxon>Apocrita</taxon>
        <taxon>Proctotrupomorpha</taxon>
        <taxon>Chalcidoidea</taxon>
        <taxon>Trichogrammatidae</taxon>
        <taxon>Trichogramma</taxon>
    </lineage>
</organism>
<evidence type="ECO:0000256" key="1">
    <source>
        <dbReference type="SAM" id="SignalP"/>
    </source>
</evidence>
<evidence type="ECO:0008006" key="4">
    <source>
        <dbReference type="Google" id="ProtNLM"/>
    </source>
</evidence>
<dbReference type="Proteomes" id="UP001627154">
    <property type="component" value="Unassembled WGS sequence"/>
</dbReference>
<feature type="chain" id="PRO_5044841366" description="Secreted protein" evidence="1">
    <location>
        <begin position="22"/>
        <end position="83"/>
    </location>
</feature>
<reference evidence="2 3" key="1">
    <citation type="journal article" date="2024" name="bioRxiv">
        <title>A reference genome for Trichogramma kaykai: A tiny desert-dwelling parasitoid wasp with competing sex-ratio distorters.</title>
        <authorList>
            <person name="Culotta J."/>
            <person name="Lindsey A.R."/>
        </authorList>
    </citation>
    <scope>NUCLEOTIDE SEQUENCE [LARGE SCALE GENOMIC DNA]</scope>
    <source>
        <strain evidence="2 3">KSX58</strain>
    </source>
</reference>
<name>A0ABD2X579_9HYME</name>
<dbReference type="AlphaFoldDB" id="A0ABD2X579"/>
<protein>
    <recommendedName>
        <fullName evidence="4">Secreted protein</fullName>
    </recommendedName>
</protein>
<feature type="signal peptide" evidence="1">
    <location>
        <begin position="1"/>
        <end position="21"/>
    </location>
</feature>
<accession>A0ABD2X579</accession>
<proteinExistence type="predicted"/>
<gene>
    <name evidence="2" type="ORF">TKK_006229</name>
</gene>
<evidence type="ECO:0000313" key="3">
    <source>
        <dbReference type="Proteomes" id="UP001627154"/>
    </source>
</evidence>
<dbReference type="EMBL" id="JBJJXI010000051">
    <property type="protein sequence ID" value="KAL3400360.1"/>
    <property type="molecule type" value="Genomic_DNA"/>
</dbReference>
<keyword evidence="1" id="KW-0732">Signal</keyword>
<sequence>MRPTLRAVCFLSLFYVPLCSLKERAFIKVRCDIHTVKLETAQKSSTAHSQVTHFTTQIFNKRKFIFGGEETVSTRKFIKGTDE</sequence>
<evidence type="ECO:0000313" key="2">
    <source>
        <dbReference type="EMBL" id="KAL3400360.1"/>
    </source>
</evidence>